<dbReference type="InterPro" id="IPR039039">
    <property type="entry name" value="RAI1-like_fam"/>
</dbReference>
<feature type="domain" description="RAI1-like" evidence="7">
    <location>
        <begin position="17"/>
        <end position="294"/>
    </location>
</feature>
<keyword evidence="6" id="KW-0694">RNA-binding</keyword>
<dbReference type="Pfam" id="PF08652">
    <property type="entry name" value="RAI1"/>
    <property type="match status" value="1"/>
</dbReference>
<dbReference type="GO" id="GO:0000166">
    <property type="term" value="F:nucleotide binding"/>
    <property type="evidence" value="ECO:0007669"/>
    <property type="project" value="UniProtKB-KW"/>
</dbReference>
<keyword evidence="6" id="KW-0540">Nuclease</keyword>
<comment type="catalytic activity">
    <reaction evidence="3">
        <text>a 5'-end (N(7)-methyl 5'-triphosphoguanosine)-ribonucleoside-ribonucleotide in mRNA + H2O = a (N(7)-methyl 5'-triphosphoguanosine)-nucleoside + a 5'-end phospho-ribonucleoside in mRNA + H(+)</text>
        <dbReference type="Rhea" id="RHEA:66928"/>
        <dbReference type="Rhea" id="RHEA-COMP:15692"/>
        <dbReference type="Rhea" id="RHEA-COMP:17313"/>
        <dbReference type="ChEBI" id="CHEBI:15377"/>
        <dbReference type="ChEBI" id="CHEBI:15378"/>
        <dbReference type="ChEBI" id="CHEBI:138282"/>
        <dbReference type="ChEBI" id="CHEBI:172876"/>
        <dbReference type="ChEBI" id="CHEBI:172877"/>
    </reaction>
    <physiologicalReaction direction="left-to-right" evidence="3">
        <dbReference type="Rhea" id="RHEA:66929"/>
    </physiologicalReaction>
</comment>
<evidence type="ECO:0000256" key="4">
    <source>
        <dbReference type="ARBA" id="ARBA00044692"/>
    </source>
</evidence>
<evidence type="ECO:0000256" key="1">
    <source>
        <dbReference type="ARBA" id="ARBA00001968"/>
    </source>
</evidence>
<comment type="catalytic activity">
    <reaction evidence="5">
        <text>a 5'-end NAD(+)-phospho-ribonucleoside in mRNA + H2O = a 5'-end phospho-ribonucleoside in mRNA + NAD(+) + H(+)</text>
        <dbReference type="Rhea" id="RHEA:60880"/>
        <dbReference type="Rhea" id="RHEA-COMP:15692"/>
        <dbReference type="Rhea" id="RHEA-COMP:15698"/>
        <dbReference type="ChEBI" id="CHEBI:15377"/>
        <dbReference type="ChEBI" id="CHEBI:15378"/>
        <dbReference type="ChEBI" id="CHEBI:57540"/>
        <dbReference type="ChEBI" id="CHEBI:138282"/>
        <dbReference type="ChEBI" id="CHEBI:144029"/>
    </reaction>
    <physiologicalReaction direction="left-to-right" evidence="5">
        <dbReference type="Rhea" id="RHEA:60881"/>
    </physiologicalReaction>
</comment>
<keyword evidence="6" id="KW-0547">Nucleotide-binding</keyword>
<keyword evidence="9" id="KW-1185">Reference proteome</keyword>
<proteinExistence type="inferred from homology"/>
<dbReference type="EMBL" id="LUEZ02000136">
    <property type="protein sequence ID" value="RDB16074.1"/>
    <property type="molecule type" value="Genomic_DNA"/>
</dbReference>
<comment type="similarity">
    <text evidence="2 6">Belongs to the DXO/Dom3Z family.</text>
</comment>
<dbReference type="PANTHER" id="PTHR12395">
    <property type="entry name" value="DOM-3 RELATED"/>
    <property type="match status" value="1"/>
</dbReference>
<evidence type="ECO:0000313" key="9">
    <source>
        <dbReference type="Proteomes" id="UP000076154"/>
    </source>
</evidence>
<dbReference type="GO" id="GO:0003723">
    <property type="term" value="F:RNA binding"/>
    <property type="evidence" value="ECO:0007669"/>
    <property type="project" value="UniProtKB-KW"/>
</dbReference>
<sequence length="333" mass="37352">MESDPPQAISFGTIDYIGNVSIDENGHYRLGDSAMRTFEPLALPVNLVPSKQRILLTKPHLFYQHPKHLDSILDTCLLAGRIDALSAADVIAWRGMLTKILLGIELALHVSWIDEKLYMEEEDPKPNYRRQRYDDSAANGMAFEDVFTENLEPGANKGQWGNVVSRNLGTMSLLYGGEVDGVRPPENGRLSTRERRIELKSRKLNTKSQNTARWHIQSSLIGVHEIFVGHRTDSDQIIKAESIIVSDIHMTSRAASAHALLTKLRNLTRDASRDENSIWKVILKKGDIVQVTELGPTQVSKVKGRRDDPRSPVKRIGIVPQRVIEALRAGREA</sequence>
<gene>
    <name evidence="8" type="primary">RAI1_0</name>
    <name evidence="8" type="ORF">Hypma_003436</name>
</gene>
<comment type="catalytic activity">
    <reaction evidence="4">
        <text>a 5'-end triphospho-ribonucleoside in mRNA + H2O = a 5'-end phospho-ribonucleoside in mRNA + diphosphate + H(+)</text>
        <dbReference type="Rhea" id="RHEA:78683"/>
        <dbReference type="Rhea" id="RHEA-COMP:15692"/>
        <dbReference type="Rhea" id="RHEA-COMP:17164"/>
        <dbReference type="ChEBI" id="CHEBI:15377"/>
        <dbReference type="ChEBI" id="CHEBI:15378"/>
        <dbReference type="ChEBI" id="CHEBI:33019"/>
        <dbReference type="ChEBI" id="CHEBI:138282"/>
        <dbReference type="ChEBI" id="CHEBI:167618"/>
    </reaction>
    <physiologicalReaction direction="left-to-right" evidence="4">
        <dbReference type="Rhea" id="RHEA:78684"/>
    </physiologicalReaction>
</comment>
<dbReference type="OrthoDB" id="5853397at2759"/>
<dbReference type="GO" id="GO:0034353">
    <property type="term" value="F:mRNA 5'-diphosphatase activity"/>
    <property type="evidence" value="ECO:0007669"/>
    <property type="project" value="TreeGrafter"/>
</dbReference>
<accession>A0A369J9F0</accession>
<dbReference type="STRING" id="39966.A0A369J9F0"/>
<dbReference type="GO" id="GO:0110155">
    <property type="term" value="P:NAD-cap decapping"/>
    <property type="evidence" value="ECO:0007669"/>
    <property type="project" value="TreeGrafter"/>
</dbReference>
<reference evidence="8" key="1">
    <citation type="submission" date="2018-04" db="EMBL/GenBank/DDBJ databases">
        <title>Whole genome sequencing of Hypsizygus marmoreus.</title>
        <authorList>
            <person name="Choi I.-G."/>
            <person name="Min B."/>
            <person name="Kim J.-G."/>
            <person name="Kim S."/>
            <person name="Oh Y.-L."/>
            <person name="Kong W.-S."/>
            <person name="Park H."/>
            <person name="Jeong J."/>
            <person name="Song E.-S."/>
        </authorList>
    </citation>
    <scope>NUCLEOTIDE SEQUENCE [LARGE SCALE GENOMIC DNA]</scope>
    <source>
        <strain evidence="8">51987-8</strain>
    </source>
</reference>
<comment type="subcellular location">
    <subcellularLocation>
        <location evidence="6">Nucleus</location>
    </subcellularLocation>
</comment>
<evidence type="ECO:0000256" key="5">
    <source>
        <dbReference type="ARBA" id="ARBA00048124"/>
    </source>
</evidence>
<dbReference type="GO" id="GO:0005829">
    <property type="term" value="C:cytosol"/>
    <property type="evidence" value="ECO:0007669"/>
    <property type="project" value="TreeGrafter"/>
</dbReference>
<dbReference type="InParanoid" id="A0A369J9F0"/>
<keyword evidence="6" id="KW-0479">Metal-binding</keyword>
<evidence type="ECO:0000256" key="2">
    <source>
        <dbReference type="ARBA" id="ARBA00006562"/>
    </source>
</evidence>
<organism evidence="8 9">
    <name type="scientific">Hypsizygus marmoreus</name>
    <name type="common">White beech mushroom</name>
    <name type="synonym">Agaricus marmoreus</name>
    <dbReference type="NCBI Taxonomy" id="39966"/>
    <lineage>
        <taxon>Eukaryota</taxon>
        <taxon>Fungi</taxon>
        <taxon>Dikarya</taxon>
        <taxon>Basidiomycota</taxon>
        <taxon>Agaricomycotina</taxon>
        <taxon>Agaricomycetes</taxon>
        <taxon>Agaricomycetidae</taxon>
        <taxon>Agaricales</taxon>
        <taxon>Tricholomatineae</taxon>
        <taxon>Lyophyllaceae</taxon>
        <taxon>Hypsizygus</taxon>
    </lineage>
</organism>
<comment type="cofactor">
    <cofactor evidence="1 6">
        <name>a divalent metal cation</name>
        <dbReference type="ChEBI" id="CHEBI:60240"/>
    </cofactor>
</comment>
<evidence type="ECO:0000313" key="8">
    <source>
        <dbReference type="EMBL" id="RDB16074.1"/>
    </source>
</evidence>
<comment type="function">
    <text evidence="6">Decapping enzyme for NAD-capped RNAs: specifically hydrolyzes the nicotinamide adenine dinucleotide (NAD) cap from a subset of RNAs by removing the entire NAD moiety from the 5'-end of an NAD-capped RNA.</text>
</comment>
<dbReference type="GO" id="GO:0005634">
    <property type="term" value="C:nucleus"/>
    <property type="evidence" value="ECO:0007669"/>
    <property type="project" value="UniProtKB-SubCell"/>
</dbReference>
<comment type="caution">
    <text evidence="8">The sequence shown here is derived from an EMBL/GenBank/DDBJ whole genome shotgun (WGS) entry which is preliminary data.</text>
</comment>
<evidence type="ECO:0000256" key="3">
    <source>
        <dbReference type="ARBA" id="ARBA00044676"/>
    </source>
</evidence>
<keyword evidence="6" id="KW-0378">Hydrolase</keyword>
<dbReference type="PANTHER" id="PTHR12395:SF9">
    <property type="entry name" value="DECAPPING AND EXORIBONUCLEASE PROTEIN"/>
    <property type="match status" value="1"/>
</dbReference>
<protein>
    <recommendedName>
        <fullName evidence="6">Decapping nuclease</fullName>
        <ecNumber evidence="6">3.6.1.-</ecNumber>
    </recommendedName>
</protein>
<dbReference type="GO" id="GO:0004518">
    <property type="term" value="F:nuclease activity"/>
    <property type="evidence" value="ECO:0007669"/>
    <property type="project" value="UniProtKB-KW"/>
</dbReference>
<dbReference type="EC" id="3.6.1.-" evidence="6"/>
<dbReference type="GO" id="GO:0046872">
    <property type="term" value="F:metal ion binding"/>
    <property type="evidence" value="ECO:0007669"/>
    <property type="project" value="UniProtKB-KW"/>
</dbReference>
<dbReference type="Proteomes" id="UP000076154">
    <property type="component" value="Unassembled WGS sequence"/>
</dbReference>
<evidence type="ECO:0000259" key="7">
    <source>
        <dbReference type="Pfam" id="PF08652"/>
    </source>
</evidence>
<evidence type="ECO:0000256" key="6">
    <source>
        <dbReference type="RuleBase" id="RU367113"/>
    </source>
</evidence>
<dbReference type="InterPro" id="IPR013961">
    <property type="entry name" value="RAI1"/>
</dbReference>
<dbReference type="AlphaFoldDB" id="A0A369J9F0"/>
<name>A0A369J9F0_HYPMA</name>
<dbReference type="GO" id="GO:0000956">
    <property type="term" value="P:nuclear-transcribed mRNA catabolic process"/>
    <property type="evidence" value="ECO:0007669"/>
    <property type="project" value="TreeGrafter"/>
</dbReference>
<keyword evidence="6" id="KW-0539">Nucleus</keyword>